<dbReference type="InterPro" id="IPR006076">
    <property type="entry name" value="FAD-dep_OxRdtase"/>
</dbReference>
<feature type="domain" description="FAD dependent oxidoreductase" evidence="1">
    <location>
        <begin position="11"/>
        <end position="368"/>
    </location>
</feature>
<dbReference type="Gene3D" id="3.30.9.10">
    <property type="entry name" value="D-Amino Acid Oxidase, subunit A, domain 2"/>
    <property type="match status" value="1"/>
</dbReference>
<dbReference type="InterPro" id="IPR036188">
    <property type="entry name" value="FAD/NAD-bd_sf"/>
</dbReference>
<evidence type="ECO:0000259" key="2">
    <source>
        <dbReference type="Pfam" id="PF04324"/>
    </source>
</evidence>
<dbReference type="InterPro" id="IPR007419">
    <property type="entry name" value="BFD-like_2Fe2S-bd_dom"/>
</dbReference>
<dbReference type="PANTHER" id="PTHR42720">
    <property type="entry name" value="GLYCEROL-3-PHOSPHATE DEHYDROGENASE"/>
    <property type="match status" value="1"/>
</dbReference>
<dbReference type="Proteomes" id="UP001198962">
    <property type="component" value="Unassembled WGS sequence"/>
</dbReference>
<dbReference type="Gene3D" id="1.10.10.1100">
    <property type="entry name" value="BFD-like [2Fe-2S]-binding domain"/>
    <property type="match status" value="1"/>
</dbReference>
<name>A0AAE3ANF8_9FIRM</name>
<evidence type="ECO:0000313" key="3">
    <source>
        <dbReference type="EMBL" id="MCC2163705.1"/>
    </source>
</evidence>
<dbReference type="SUPFAM" id="SSF51905">
    <property type="entry name" value="FAD/NAD(P)-binding domain"/>
    <property type="match status" value="1"/>
</dbReference>
<dbReference type="RefSeq" id="WP_308450510.1">
    <property type="nucleotide sequence ID" value="NZ_JAJEPU010000004.1"/>
</dbReference>
<dbReference type="CDD" id="cd19946">
    <property type="entry name" value="GlpA-like_Fer2_BFD-like"/>
    <property type="match status" value="1"/>
</dbReference>
<dbReference type="AlphaFoldDB" id="A0AAE3ANF8"/>
<proteinExistence type="predicted"/>
<organism evidence="3 4">
    <name type="scientific">Brotaphodocola catenula</name>
    <dbReference type="NCBI Taxonomy" id="2885361"/>
    <lineage>
        <taxon>Bacteria</taxon>
        <taxon>Bacillati</taxon>
        <taxon>Bacillota</taxon>
        <taxon>Clostridia</taxon>
        <taxon>Lachnospirales</taxon>
        <taxon>Lachnospiraceae</taxon>
        <taxon>Brotaphodocola</taxon>
    </lineage>
</organism>
<dbReference type="InterPro" id="IPR041854">
    <property type="entry name" value="BFD-like_2Fe2S-bd_dom_sf"/>
</dbReference>
<dbReference type="PANTHER" id="PTHR42720:SF1">
    <property type="entry name" value="GLYCEROL 3-PHOSPHATE OXIDASE"/>
    <property type="match status" value="1"/>
</dbReference>
<dbReference type="EMBL" id="JAJEPU010000004">
    <property type="protein sequence ID" value="MCC2163705.1"/>
    <property type="molecule type" value="Genomic_DNA"/>
</dbReference>
<feature type="domain" description="BFD-like [2Fe-2S]-binding" evidence="2">
    <location>
        <begin position="413"/>
        <end position="465"/>
    </location>
</feature>
<dbReference type="Gene3D" id="3.50.50.60">
    <property type="entry name" value="FAD/NAD(P)-binding domain"/>
    <property type="match status" value="1"/>
</dbReference>
<protein>
    <submittedName>
        <fullName evidence="3">NAD(P)/FAD-dependent oxidoreductase</fullName>
    </submittedName>
</protein>
<gene>
    <name evidence="3" type="ORF">LKD32_02210</name>
</gene>
<evidence type="ECO:0000313" key="4">
    <source>
        <dbReference type="Proteomes" id="UP001198962"/>
    </source>
</evidence>
<accession>A0AAE3ANF8</accession>
<dbReference type="Pfam" id="PF01266">
    <property type="entry name" value="DAO"/>
    <property type="match status" value="1"/>
</dbReference>
<evidence type="ECO:0000259" key="1">
    <source>
        <dbReference type="Pfam" id="PF01266"/>
    </source>
</evidence>
<keyword evidence="4" id="KW-1185">Reference proteome</keyword>
<dbReference type="SUPFAM" id="SSF54373">
    <property type="entry name" value="FAD-linked reductases, C-terminal domain"/>
    <property type="match status" value="1"/>
</dbReference>
<comment type="caution">
    <text evidence="3">The sequence shown here is derived from an EMBL/GenBank/DDBJ whole genome shotgun (WGS) entry which is preliminary data.</text>
</comment>
<dbReference type="Pfam" id="PF04324">
    <property type="entry name" value="Fer2_BFD"/>
    <property type="match status" value="1"/>
</dbReference>
<reference evidence="3" key="1">
    <citation type="submission" date="2021-10" db="EMBL/GenBank/DDBJ databases">
        <title>Anaerobic single-cell dispensing facilitates the cultivation of human gut bacteria.</title>
        <authorList>
            <person name="Afrizal A."/>
        </authorList>
    </citation>
    <scope>NUCLEOTIDE SEQUENCE</scope>
    <source>
        <strain evidence="3">CLA-AA-H274</strain>
    </source>
</reference>
<dbReference type="InterPro" id="IPR052745">
    <property type="entry name" value="G3P_Oxidase/Oxidoreductase"/>
</dbReference>
<sequence length="508" mass="56525">MIEQDTTVTYDCLIIGAGVVGSAIARELSRYCLNIGVLEKEPDVCCETSARNSGVLHAGFNNKPGSLMARFCVEGNRMFDQIAKELDIPYKRTGKLIVGFNEDDRKRLEQMKATGDKNGVPGLELIDKERIHEIAPLVGGEFAMWSPSTAILDPFQYTVGLAENAAKNGVSFFFSHEVTAIETDEDGIYTVTTTKGSFRSRWIVNSAGLGSAKISTMLGIDEYTIYPCRGEYFILDQKIGPMLPVPAYPVPNPKEGGLGIHLTPSIDGNVFIGPSSEYIDSDDDYSVTQHTMDLLIKDGSRIFPYLKKESFIRNFAGIRPKLAPKEEGGYHDFVIERRDEIAPHAINLVGIESPGLTSAVPISKEVVRLIEEVETLKTNPNFDPIRRRTETFRDKTPDEQAELIRQNPDYGDVICRCENITRAEILSAIHNPLGVHTVTGVKYRCRAMMGRCQGGYCQAKISELLMQETGTKKEDLRYCREDGWMFTGDVRTKTETDADKSCEKEDAL</sequence>